<keyword evidence="2" id="KW-1133">Transmembrane helix</keyword>
<feature type="transmembrane region" description="Helical" evidence="2">
    <location>
        <begin position="184"/>
        <end position="205"/>
    </location>
</feature>
<sequence>MLRLYFGGFSGYLESISRRDSTFSSTQSEREDVWCWMHKQISGKSGIEITKNFKTIAFKDNFLCVEEAFFRLRDVLCLLFFPRICNSKSKQRWSTSSNKNTSATHVCVETGVGFNHLSDETSYTMVETSVGGSCRCQEEYNTEDDPPKGSCCSSRTFTTVLLGILACVLMTGGVFLAFHRWDPLWLIVSGVGVILVFIGSILHCCGSDPSVRRHSESGGKSRPVQNDHPLHGHPVINNGSLTEQLLPLSNARSVSQLSLNMLPGYFPPVVTTYGIEQHSAVVQNINRIVQQQQQQQPQSPGSAGSPGVVSAAGKSFILLSLPTDSSPANIQNLVATVYQLDGSVANEVPASDAAASTSPANTPAPATTAVPLVLKNAEVQTCNVWPNPTPTVIPLVSNQILTSSVASTSTANVPLSERPSTSTASCMAQTEDMNPPTAEVVNLMDCSSEISSICDNVQSSTDATTSNQNTNIPLSPSPALMDISASTDIVSHSVSTVMDALESSTTSLLDLTPATDVLVGVGTIETAASCSTNIPNTPEDVLIDISDNITDPGPSNNAVQVPEVAVNIDVPMHNSSSTSNNVPETAEASRNIVQPVAGCSTDIVNEPSMEAGTSELSLSCDNLSDLDGEVDDEELLSRSSPPPSYDDVAHESENAIGAFGLAYGTI</sequence>
<keyword evidence="2" id="KW-0472">Membrane</keyword>
<evidence type="ECO:0000256" key="1">
    <source>
        <dbReference type="SAM" id="MobiDB-lite"/>
    </source>
</evidence>
<evidence type="ECO:0000313" key="4">
    <source>
        <dbReference type="Proteomes" id="UP001054945"/>
    </source>
</evidence>
<name>A0AAV4SWB0_CAEEX</name>
<comment type="caution">
    <text evidence="3">The sequence shown here is derived from an EMBL/GenBank/DDBJ whole genome shotgun (WGS) entry which is preliminary data.</text>
</comment>
<feature type="transmembrane region" description="Helical" evidence="2">
    <location>
        <begin position="157"/>
        <end position="178"/>
    </location>
</feature>
<protein>
    <submittedName>
        <fullName evidence="3">Uncharacterized protein</fullName>
    </submittedName>
</protein>
<reference evidence="3 4" key="1">
    <citation type="submission" date="2021-06" db="EMBL/GenBank/DDBJ databases">
        <title>Caerostris extrusa draft genome.</title>
        <authorList>
            <person name="Kono N."/>
            <person name="Arakawa K."/>
        </authorList>
    </citation>
    <scope>NUCLEOTIDE SEQUENCE [LARGE SCALE GENOMIC DNA]</scope>
</reference>
<evidence type="ECO:0000256" key="2">
    <source>
        <dbReference type="SAM" id="Phobius"/>
    </source>
</evidence>
<organism evidence="3 4">
    <name type="scientific">Caerostris extrusa</name>
    <name type="common">Bark spider</name>
    <name type="synonym">Caerostris bankana</name>
    <dbReference type="NCBI Taxonomy" id="172846"/>
    <lineage>
        <taxon>Eukaryota</taxon>
        <taxon>Metazoa</taxon>
        <taxon>Ecdysozoa</taxon>
        <taxon>Arthropoda</taxon>
        <taxon>Chelicerata</taxon>
        <taxon>Arachnida</taxon>
        <taxon>Araneae</taxon>
        <taxon>Araneomorphae</taxon>
        <taxon>Entelegynae</taxon>
        <taxon>Araneoidea</taxon>
        <taxon>Araneidae</taxon>
        <taxon>Caerostris</taxon>
    </lineage>
</organism>
<keyword evidence="4" id="KW-1185">Reference proteome</keyword>
<accession>A0AAV4SWB0</accession>
<proteinExistence type="predicted"/>
<keyword evidence="2" id="KW-0812">Transmembrane</keyword>
<dbReference type="Proteomes" id="UP001054945">
    <property type="component" value="Unassembled WGS sequence"/>
</dbReference>
<dbReference type="EMBL" id="BPLR01010099">
    <property type="protein sequence ID" value="GIY36852.1"/>
    <property type="molecule type" value="Genomic_DNA"/>
</dbReference>
<feature type="region of interest" description="Disordered" evidence="1">
    <location>
        <begin position="212"/>
        <end position="233"/>
    </location>
</feature>
<gene>
    <name evidence="3" type="primary">AVEN_50627_1</name>
    <name evidence="3" type="ORF">CEXT_182752</name>
</gene>
<evidence type="ECO:0000313" key="3">
    <source>
        <dbReference type="EMBL" id="GIY36852.1"/>
    </source>
</evidence>
<dbReference type="AlphaFoldDB" id="A0AAV4SWB0"/>